<reference evidence="3 4" key="1">
    <citation type="submission" date="2017-04" db="EMBL/GenBank/DDBJ databases">
        <authorList>
            <person name="Afonso C.L."/>
            <person name="Miller P.J."/>
            <person name="Scott M.A."/>
            <person name="Spackman E."/>
            <person name="Goraichik I."/>
            <person name="Dimitrov K.M."/>
            <person name="Suarez D.L."/>
            <person name="Swayne D.E."/>
        </authorList>
    </citation>
    <scope>NUCLEOTIDE SEQUENCE [LARGE SCALE GENOMIC DNA]</scope>
    <source>
        <strain evidence="3 4">DSM 5090</strain>
    </source>
</reference>
<evidence type="ECO:0000256" key="1">
    <source>
        <dbReference type="SAM" id="MobiDB-lite"/>
    </source>
</evidence>
<feature type="compositionally biased region" description="Basic and acidic residues" evidence="1">
    <location>
        <begin position="1"/>
        <end position="14"/>
    </location>
</feature>
<dbReference type="OrthoDB" id="9801593at2"/>
<dbReference type="Gene3D" id="3.40.109.10">
    <property type="entry name" value="NADH Oxidase"/>
    <property type="match status" value="1"/>
</dbReference>
<name>A0A1W2EYM6_9FIRM</name>
<sequence length="247" mass="27449">MTFEPGKEFMEKTKYGQPSPSSDQAKGLPYPPVELECSGTDCALDLPDPKGFNPADISVTDAISQRVSVRKYADKPLTLHELSYLLWCTQGVKSIKSHLATFRNVPSAGARHAFETYLLVNHVTGLIPGLYRFLAVDHQLVRMEAPDNIGDIITEACIKQKFVQTSAVTFIWTAATYRMTYRYGQRGYRYLHLDAGHVCQNLYLAAEAIDSGVCAIAAFDDDKLNQALHIDGHEQFAIYVATLGKKL</sequence>
<dbReference type="InterPro" id="IPR000415">
    <property type="entry name" value="Nitroreductase-like"/>
</dbReference>
<keyword evidence="4" id="KW-1185">Reference proteome</keyword>
<dbReference type="AlphaFoldDB" id="A0A1W2EYM6"/>
<dbReference type="CDD" id="cd02142">
    <property type="entry name" value="McbC_SagB-like_oxidoreductase"/>
    <property type="match status" value="1"/>
</dbReference>
<dbReference type="STRING" id="112901.SAMN04488500_13528"/>
<feature type="region of interest" description="Disordered" evidence="1">
    <location>
        <begin position="1"/>
        <end position="28"/>
    </location>
</feature>
<gene>
    <name evidence="3" type="ORF">SAMN04488500_13528</name>
</gene>
<dbReference type="RefSeq" id="WP_084578379.1">
    <property type="nucleotide sequence ID" value="NZ_CP155572.1"/>
</dbReference>
<dbReference type="InterPro" id="IPR020051">
    <property type="entry name" value="SagB-type_dehydrogenase"/>
</dbReference>
<dbReference type="GO" id="GO:0016491">
    <property type="term" value="F:oxidoreductase activity"/>
    <property type="evidence" value="ECO:0007669"/>
    <property type="project" value="InterPro"/>
</dbReference>
<dbReference type="InterPro" id="IPR029479">
    <property type="entry name" value="Nitroreductase"/>
</dbReference>
<dbReference type="NCBIfam" id="TIGR03605">
    <property type="entry name" value="antibiot_sagB"/>
    <property type="match status" value="1"/>
</dbReference>
<evidence type="ECO:0000259" key="2">
    <source>
        <dbReference type="Pfam" id="PF00881"/>
    </source>
</evidence>
<organism evidence="3 4">
    <name type="scientific">Sporomusa malonica</name>
    <dbReference type="NCBI Taxonomy" id="112901"/>
    <lineage>
        <taxon>Bacteria</taxon>
        <taxon>Bacillati</taxon>
        <taxon>Bacillota</taxon>
        <taxon>Negativicutes</taxon>
        <taxon>Selenomonadales</taxon>
        <taxon>Sporomusaceae</taxon>
        <taxon>Sporomusa</taxon>
    </lineage>
</organism>
<evidence type="ECO:0000313" key="3">
    <source>
        <dbReference type="EMBL" id="SMD14781.1"/>
    </source>
</evidence>
<dbReference type="InterPro" id="IPR052544">
    <property type="entry name" value="Bacteriocin_Proc_Enz"/>
</dbReference>
<protein>
    <submittedName>
        <fullName evidence="3">SagB-type dehydrogenase domain-containing protein</fullName>
    </submittedName>
</protein>
<feature type="domain" description="Nitroreductase" evidence="2">
    <location>
        <begin position="63"/>
        <end position="244"/>
    </location>
</feature>
<dbReference type="PANTHER" id="PTHR43745:SF2">
    <property type="entry name" value="NITROREDUCTASE MJ1384-RELATED"/>
    <property type="match status" value="1"/>
</dbReference>
<proteinExistence type="predicted"/>
<evidence type="ECO:0000313" key="4">
    <source>
        <dbReference type="Proteomes" id="UP000192738"/>
    </source>
</evidence>
<dbReference type="Pfam" id="PF00881">
    <property type="entry name" value="Nitroreductase"/>
    <property type="match status" value="1"/>
</dbReference>
<dbReference type="EMBL" id="FWXI01000035">
    <property type="protein sequence ID" value="SMD14781.1"/>
    <property type="molecule type" value="Genomic_DNA"/>
</dbReference>
<dbReference type="SUPFAM" id="SSF55469">
    <property type="entry name" value="FMN-dependent nitroreductase-like"/>
    <property type="match status" value="1"/>
</dbReference>
<accession>A0A1W2EYM6</accession>
<dbReference type="PANTHER" id="PTHR43745">
    <property type="entry name" value="NITROREDUCTASE MJ1384-RELATED"/>
    <property type="match status" value="1"/>
</dbReference>
<dbReference type="Proteomes" id="UP000192738">
    <property type="component" value="Unassembled WGS sequence"/>
</dbReference>